<protein>
    <submittedName>
        <fullName evidence="3">Sensory transduction protein kinase AlgZ</fullName>
    </submittedName>
</protein>
<feature type="transmembrane region" description="Helical" evidence="1">
    <location>
        <begin position="83"/>
        <end position="103"/>
    </location>
</feature>
<keyword evidence="1" id="KW-0472">Membrane</keyword>
<feature type="transmembrane region" description="Helical" evidence="1">
    <location>
        <begin position="50"/>
        <end position="71"/>
    </location>
</feature>
<reference evidence="3 4" key="1">
    <citation type="submission" date="2013-04" db="EMBL/GenBank/DDBJ databases">
        <title>Oceanococcus atlanticus 22II-S10r2 Genome Sequencing.</title>
        <authorList>
            <person name="Lai Q."/>
            <person name="Li G."/>
            <person name="Shao Z."/>
        </authorList>
    </citation>
    <scope>NUCLEOTIDE SEQUENCE [LARGE SCALE GENOMIC DNA]</scope>
    <source>
        <strain evidence="3 4">22II-S10r2</strain>
    </source>
</reference>
<dbReference type="PANTHER" id="PTHR34220">
    <property type="entry name" value="SENSOR HISTIDINE KINASE YPDA"/>
    <property type="match status" value="1"/>
</dbReference>
<sequence>MNPEPITPQGFLPDFCRTPAVLGLLLISQIVACLLVLASPAHELIVGPRLVVVSLYLHWISLLSAAALCWLRRHLDRMSVSTLAGVAFFVLLGITLLVSEMAYHVGRFMGWEEFLRPNAHMLFLARNALICSIVAAAVLRYFYVIHAWRRQVQASAEARFAALQARIRPHFFFNSLNSVAALIPARPEQAESLIEDLSDLFRAILKNRAPFNRLADEIELGKTYLRVEQIRLGERLTQDWQVEDGLEELQLPLLSLQPLLENAIYHGIECIPGGGKLSVDIRRHKHMLIIVVSNPVAEHVEHDGGSGIAQDNIRQRLRLLYDDRGCLETRQTQEGYRAELRVPV</sequence>
<dbReference type="GO" id="GO:0000155">
    <property type="term" value="F:phosphorelay sensor kinase activity"/>
    <property type="evidence" value="ECO:0007669"/>
    <property type="project" value="InterPro"/>
</dbReference>
<organism evidence="3 4">
    <name type="scientific">Oceanococcus atlanticus</name>
    <dbReference type="NCBI Taxonomy" id="1317117"/>
    <lineage>
        <taxon>Bacteria</taxon>
        <taxon>Pseudomonadati</taxon>
        <taxon>Pseudomonadota</taxon>
        <taxon>Gammaproteobacteria</taxon>
        <taxon>Chromatiales</taxon>
        <taxon>Oceanococcaceae</taxon>
        <taxon>Oceanococcus</taxon>
    </lineage>
</organism>
<keyword evidence="1" id="KW-0812">Transmembrane</keyword>
<dbReference type="AlphaFoldDB" id="A0A1Y1SIU4"/>
<dbReference type="GO" id="GO:0016020">
    <property type="term" value="C:membrane"/>
    <property type="evidence" value="ECO:0007669"/>
    <property type="project" value="InterPro"/>
</dbReference>
<evidence type="ECO:0000259" key="2">
    <source>
        <dbReference type="Pfam" id="PF06580"/>
    </source>
</evidence>
<keyword evidence="1" id="KW-1133">Transmembrane helix</keyword>
<dbReference type="OrthoDB" id="2514702at2"/>
<proteinExistence type="predicted"/>
<dbReference type="Pfam" id="PF06580">
    <property type="entry name" value="His_kinase"/>
    <property type="match status" value="1"/>
</dbReference>
<dbReference type="InterPro" id="IPR036890">
    <property type="entry name" value="HATPase_C_sf"/>
</dbReference>
<dbReference type="PANTHER" id="PTHR34220:SF7">
    <property type="entry name" value="SENSOR HISTIDINE KINASE YPDA"/>
    <property type="match status" value="1"/>
</dbReference>
<feature type="transmembrane region" description="Helical" evidence="1">
    <location>
        <begin position="123"/>
        <end position="143"/>
    </location>
</feature>
<feature type="domain" description="Signal transduction histidine kinase internal region" evidence="2">
    <location>
        <begin position="158"/>
        <end position="236"/>
    </location>
</feature>
<evidence type="ECO:0000313" key="3">
    <source>
        <dbReference type="EMBL" id="ORE89594.1"/>
    </source>
</evidence>
<dbReference type="InterPro" id="IPR010559">
    <property type="entry name" value="Sig_transdc_His_kin_internal"/>
</dbReference>
<dbReference type="Proteomes" id="UP000192342">
    <property type="component" value="Unassembled WGS sequence"/>
</dbReference>
<keyword evidence="3" id="KW-0418">Kinase</keyword>
<evidence type="ECO:0000256" key="1">
    <source>
        <dbReference type="SAM" id="Phobius"/>
    </source>
</evidence>
<dbReference type="STRING" id="1317117.ATO7_06925"/>
<dbReference type="InterPro" id="IPR050640">
    <property type="entry name" value="Bact_2-comp_sensor_kinase"/>
</dbReference>
<accession>A0A1Y1SIU4</accession>
<keyword evidence="4" id="KW-1185">Reference proteome</keyword>
<name>A0A1Y1SIU4_9GAMM</name>
<dbReference type="SUPFAM" id="SSF55874">
    <property type="entry name" value="ATPase domain of HSP90 chaperone/DNA topoisomerase II/histidine kinase"/>
    <property type="match status" value="1"/>
</dbReference>
<dbReference type="RefSeq" id="WP_083560844.1">
    <property type="nucleotide sequence ID" value="NZ_AQQV01000001.1"/>
</dbReference>
<evidence type="ECO:0000313" key="4">
    <source>
        <dbReference type="Proteomes" id="UP000192342"/>
    </source>
</evidence>
<gene>
    <name evidence="3" type="ORF">ATO7_06925</name>
</gene>
<dbReference type="EMBL" id="AQQV01000001">
    <property type="protein sequence ID" value="ORE89594.1"/>
    <property type="molecule type" value="Genomic_DNA"/>
</dbReference>
<feature type="transmembrane region" description="Helical" evidence="1">
    <location>
        <begin position="20"/>
        <end position="38"/>
    </location>
</feature>
<comment type="caution">
    <text evidence="3">The sequence shown here is derived from an EMBL/GenBank/DDBJ whole genome shotgun (WGS) entry which is preliminary data.</text>
</comment>
<keyword evidence="3" id="KW-0808">Transferase</keyword>
<dbReference type="Gene3D" id="3.30.565.10">
    <property type="entry name" value="Histidine kinase-like ATPase, C-terminal domain"/>
    <property type="match status" value="1"/>
</dbReference>